<dbReference type="EMBL" id="FNHF01000002">
    <property type="protein sequence ID" value="SDM16621.1"/>
    <property type="molecule type" value="Genomic_DNA"/>
</dbReference>
<dbReference type="PRINTS" id="PR01438">
    <property type="entry name" value="UNVRSLSTRESS"/>
</dbReference>
<keyword evidence="4" id="KW-1185">Reference proteome</keyword>
<reference evidence="4" key="1">
    <citation type="submission" date="2016-10" db="EMBL/GenBank/DDBJ databases">
        <authorList>
            <person name="Varghese N."/>
            <person name="Submissions S."/>
        </authorList>
    </citation>
    <scope>NUCLEOTIDE SEQUENCE [LARGE SCALE GENOMIC DNA]</scope>
    <source>
        <strain evidence="4">CGMCC 1.6199</strain>
    </source>
</reference>
<evidence type="ECO:0000259" key="2">
    <source>
        <dbReference type="Pfam" id="PF00582"/>
    </source>
</evidence>
<name>A0A1G9R0F0_9BACI</name>
<evidence type="ECO:0000313" key="3">
    <source>
        <dbReference type="EMBL" id="SDM16621.1"/>
    </source>
</evidence>
<organism evidence="3 4">
    <name type="scientific">Sediminibacillus halophilus</name>
    <dbReference type="NCBI Taxonomy" id="482461"/>
    <lineage>
        <taxon>Bacteria</taxon>
        <taxon>Bacillati</taxon>
        <taxon>Bacillota</taxon>
        <taxon>Bacilli</taxon>
        <taxon>Bacillales</taxon>
        <taxon>Bacillaceae</taxon>
        <taxon>Sediminibacillus</taxon>
    </lineage>
</organism>
<dbReference type="RefSeq" id="WP_074598462.1">
    <property type="nucleotide sequence ID" value="NZ_FNHF01000002.1"/>
</dbReference>
<dbReference type="Proteomes" id="UP000182347">
    <property type="component" value="Unassembled WGS sequence"/>
</dbReference>
<dbReference type="OrthoDB" id="9777884at2"/>
<feature type="domain" description="UspA" evidence="2">
    <location>
        <begin position="1"/>
        <end position="139"/>
    </location>
</feature>
<comment type="similarity">
    <text evidence="1">Belongs to the universal stress protein A family.</text>
</comment>
<protein>
    <submittedName>
        <fullName evidence="3">Nucleotide-binding universal stress protein, UspA family</fullName>
    </submittedName>
</protein>
<evidence type="ECO:0000313" key="4">
    <source>
        <dbReference type="Proteomes" id="UP000182347"/>
    </source>
</evidence>
<dbReference type="AlphaFoldDB" id="A0A1G9R0F0"/>
<dbReference type="STRING" id="482461.SAMN05216244_1749"/>
<dbReference type="InterPro" id="IPR006015">
    <property type="entry name" value="Universal_stress_UspA"/>
</dbReference>
<evidence type="ECO:0000256" key="1">
    <source>
        <dbReference type="ARBA" id="ARBA00008791"/>
    </source>
</evidence>
<dbReference type="PANTHER" id="PTHR46268">
    <property type="entry name" value="STRESS RESPONSE PROTEIN NHAX"/>
    <property type="match status" value="1"/>
</dbReference>
<sequence length="139" mass="15379">MFNKILLASDGSEHAIRAVEKALLLAQNNSNAFIEVVYVVDGDKSKADVLQNWNAVDIDFKRKEKLAFTEQKLKHAGVRYEINILHGDPGPSIVKYANEKVFDVCVIGSRGLNSLQEMVLGSVSHKVAKRANCPVMIVK</sequence>
<dbReference type="PANTHER" id="PTHR46268:SF6">
    <property type="entry name" value="UNIVERSAL STRESS PROTEIN UP12"/>
    <property type="match status" value="1"/>
</dbReference>
<proteinExistence type="inferred from homology"/>
<accession>A0A1G9R0F0</accession>
<dbReference type="Pfam" id="PF00582">
    <property type="entry name" value="Usp"/>
    <property type="match status" value="1"/>
</dbReference>
<dbReference type="Gene3D" id="3.40.50.620">
    <property type="entry name" value="HUPs"/>
    <property type="match status" value="1"/>
</dbReference>
<dbReference type="InterPro" id="IPR014729">
    <property type="entry name" value="Rossmann-like_a/b/a_fold"/>
</dbReference>
<dbReference type="InterPro" id="IPR006016">
    <property type="entry name" value="UspA"/>
</dbReference>
<dbReference type="CDD" id="cd00293">
    <property type="entry name" value="USP-like"/>
    <property type="match status" value="1"/>
</dbReference>
<gene>
    <name evidence="3" type="ORF">SAMN05216244_1749</name>
</gene>
<dbReference type="SUPFAM" id="SSF52402">
    <property type="entry name" value="Adenine nucleotide alpha hydrolases-like"/>
    <property type="match status" value="1"/>
</dbReference>